<dbReference type="Gene3D" id="1.20.910.10">
    <property type="entry name" value="Heme oxygenase-like"/>
    <property type="match status" value="1"/>
</dbReference>
<comment type="catalytic activity">
    <reaction evidence="1">
        <text>4-amino-5-aminomethyl-2-methylpyrimidine + H2O = 4-amino-5-hydroxymethyl-2-methylpyrimidine + NH4(+)</text>
        <dbReference type="Rhea" id="RHEA:31799"/>
        <dbReference type="ChEBI" id="CHEBI:15377"/>
        <dbReference type="ChEBI" id="CHEBI:16892"/>
        <dbReference type="ChEBI" id="CHEBI:28938"/>
        <dbReference type="ChEBI" id="CHEBI:63416"/>
        <dbReference type="EC" id="3.5.99.2"/>
    </reaction>
</comment>
<evidence type="ECO:0000259" key="2">
    <source>
        <dbReference type="Pfam" id="PF03070"/>
    </source>
</evidence>
<comment type="function">
    <text evidence="1">Catalyzes an amino-pyrimidine hydrolysis reaction at the C5' of the pyrimidine moiety of thiamine compounds, a reaction that is part of a thiamine salvage pathway.</text>
</comment>
<reference evidence="3 4" key="1">
    <citation type="journal article" date="2016" name="Antonie Van Leeuwenhoek">
        <title>Dongia soli sp. nov., isolated from soil from Dokdo, Korea.</title>
        <authorList>
            <person name="Kim D.U."/>
            <person name="Lee H."/>
            <person name="Kim H."/>
            <person name="Kim S.G."/>
            <person name="Ka J.O."/>
        </authorList>
    </citation>
    <scope>NUCLEOTIDE SEQUENCE [LARGE SCALE GENOMIC DNA]</scope>
    <source>
        <strain evidence="3 4">D78</strain>
    </source>
</reference>
<name>A0ABU5E9P0_9PROT</name>
<dbReference type="EC" id="3.5.99.2" evidence="1"/>
<dbReference type="InterPro" id="IPR004305">
    <property type="entry name" value="Thiaminase-2/PQQC"/>
</dbReference>
<keyword evidence="1" id="KW-0784">Thiamine biosynthesis</keyword>
<comment type="similarity">
    <text evidence="1">Belongs to the TenA family.</text>
</comment>
<dbReference type="InterPro" id="IPR050967">
    <property type="entry name" value="Thiamine_Salvage_TenA"/>
</dbReference>
<keyword evidence="4" id="KW-1185">Reference proteome</keyword>
<gene>
    <name evidence="3" type="primary">tenA</name>
    <name evidence="3" type="ORF">SMD27_07540</name>
</gene>
<protein>
    <recommendedName>
        <fullName evidence="1">Aminopyrimidine aminohydrolase</fullName>
        <ecNumber evidence="1">3.5.99.2</ecNumber>
    </recommendedName>
</protein>
<dbReference type="EMBL" id="JAXCLW010000002">
    <property type="protein sequence ID" value="MDY0882690.1"/>
    <property type="molecule type" value="Genomic_DNA"/>
</dbReference>
<evidence type="ECO:0000256" key="1">
    <source>
        <dbReference type="RuleBase" id="RU363093"/>
    </source>
</evidence>
<sequence length="225" mass="24960">MTTFLEEARQETAKLRQAIHDLPFNLELTAGTLRQDRFQHYLIQDALYLTEYARALAALAAKAPSAGTIAQFGEAAAGAVFFEQAMQQTFLTTFGITAAEVAASSASPTNLAYTGFMLAEGMKGTYETLLAAVLPCFSIYAEVGAAIAAKASDNNPFQLWIDTYAAPEFQQSVQRAEEAANRIAQDTNPALYRKMLNLFRCSVEFEWMFWDAAYRLETWPTAIYR</sequence>
<dbReference type="Pfam" id="PF03070">
    <property type="entry name" value="TENA_THI-4"/>
    <property type="match status" value="1"/>
</dbReference>
<dbReference type="InterPro" id="IPR016084">
    <property type="entry name" value="Haem_Oase-like_multi-hlx"/>
</dbReference>
<dbReference type="RefSeq" id="WP_320507757.1">
    <property type="nucleotide sequence ID" value="NZ_JAXCLW010000002.1"/>
</dbReference>
<dbReference type="CDD" id="cd19365">
    <property type="entry name" value="TenA_C-like"/>
    <property type="match status" value="1"/>
</dbReference>
<dbReference type="Proteomes" id="UP001279642">
    <property type="component" value="Unassembled WGS sequence"/>
</dbReference>
<comment type="caution">
    <text evidence="3">The sequence shown here is derived from an EMBL/GenBank/DDBJ whole genome shotgun (WGS) entry which is preliminary data.</text>
</comment>
<accession>A0ABU5E9P0</accession>
<organism evidence="3 4">
    <name type="scientific">Dongia soli</name>
    <dbReference type="NCBI Taxonomy" id="600628"/>
    <lineage>
        <taxon>Bacteria</taxon>
        <taxon>Pseudomonadati</taxon>
        <taxon>Pseudomonadota</taxon>
        <taxon>Alphaproteobacteria</taxon>
        <taxon>Rhodospirillales</taxon>
        <taxon>Dongiaceae</taxon>
        <taxon>Dongia</taxon>
    </lineage>
</organism>
<comment type="catalytic activity">
    <reaction evidence="1">
        <text>thiamine + H2O = 5-(2-hydroxyethyl)-4-methylthiazole + 4-amino-5-hydroxymethyl-2-methylpyrimidine + H(+)</text>
        <dbReference type="Rhea" id="RHEA:17509"/>
        <dbReference type="ChEBI" id="CHEBI:15377"/>
        <dbReference type="ChEBI" id="CHEBI:15378"/>
        <dbReference type="ChEBI" id="CHEBI:16892"/>
        <dbReference type="ChEBI" id="CHEBI:17957"/>
        <dbReference type="ChEBI" id="CHEBI:18385"/>
        <dbReference type="EC" id="3.5.99.2"/>
    </reaction>
</comment>
<dbReference type="SUPFAM" id="SSF48613">
    <property type="entry name" value="Heme oxygenase-like"/>
    <property type="match status" value="1"/>
</dbReference>
<dbReference type="NCBIfam" id="TIGR04306">
    <property type="entry name" value="salvage_TenA"/>
    <property type="match status" value="1"/>
</dbReference>
<evidence type="ECO:0000313" key="4">
    <source>
        <dbReference type="Proteomes" id="UP001279642"/>
    </source>
</evidence>
<comment type="pathway">
    <text evidence="1">Cofactor biosynthesis; thiamine diphosphate biosynthesis.</text>
</comment>
<dbReference type="InterPro" id="IPR027574">
    <property type="entry name" value="Thiaminase_II"/>
</dbReference>
<dbReference type="PANTHER" id="PTHR43198">
    <property type="entry name" value="BIFUNCTIONAL TH2 PROTEIN"/>
    <property type="match status" value="1"/>
</dbReference>
<feature type="domain" description="Thiaminase-2/PQQC" evidence="2">
    <location>
        <begin position="17"/>
        <end position="215"/>
    </location>
</feature>
<evidence type="ECO:0000313" key="3">
    <source>
        <dbReference type="EMBL" id="MDY0882690.1"/>
    </source>
</evidence>
<dbReference type="PANTHER" id="PTHR43198:SF2">
    <property type="entry name" value="SI:CH1073-67J19.1-RELATED"/>
    <property type="match status" value="1"/>
</dbReference>
<keyword evidence="1" id="KW-0378">Hydrolase</keyword>
<proteinExistence type="inferred from homology"/>